<comment type="subcellular location">
    <subcellularLocation>
        <location evidence="1">Membrane</location>
        <topology evidence="1">Multi-pass membrane protein</topology>
    </subcellularLocation>
</comment>
<evidence type="ECO:0000256" key="2">
    <source>
        <dbReference type="ARBA" id="ARBA00022692"/>
    </source>
</evidence>
<keyword evidence="2 5" id="KW-0812">Transmembrane</keyword>
<organism evidence="6 7">
    <name type="scientific">Dissulfurirhabdus thermomarina</name>
    <dbReference type="NCBI Taxonomy" id="1765737"/>
    <lineage>
        <taxon>Bacteria</taxon>
        <taxon>Deltaproteobacteria</taxon>
        <taxon>Dissulfurirhabdaceae</taxon>
        <taxon>Dissulfurirhabdus</taxon>
    </lineage>
</organism>
<dbReference type="RefSeq" id="WP_163299550.1">
    <property type="nucleotide sequence ID" value="NZ_JAAGRR010000162.1"/>
</dbReference>
<dbReference type="Pfam" id="PF04973">
    <property type="entry name" value="NMN_transporter"/>
    <property type="match status" value="1"/>
</dbReference>
<evidence type="ECO:0000256" key="5">
    <source>
        <dbReference type="SAM" id="Phobius"/>
    </source>
</evidence>
<accession>A0A6N9TQ42</accession>
<keyword evidence="3 5" id="KW-1133">Transmembrane helix</keyword>
<evidence type="ECO:0000313" key="6">
    <source>
        <dbReference type="EMBL" id="NDY43392.1"/>
    </source>
</evidence>
<gene>
    <name evidence="6" type="ORF">G3N55_11135</name>
</gene>
<reference evidence="6 7" key="1">
    <citation type="submission" date="2020-02" db="EMBL/GenBank/DDBJ databases">
        <title>Comparative genomics of sulfur disproportionating microorganisms.</title>
        <authorList>
            <person name="Ward L.M."/>
            <person name="Bertran E."/>
            <person name="Johnston D.T."/>
        </authorList>
    </citation>
    <scope>NUCLEOTIDE SEQUENCE [LARGE SCALE GENOMIC DNA]</scope>
    <source>
        <strain evidence="6 7">DSM 100025</strain>
    </source>
</reference>
<sequence>MTMETPQLIDAVVTWTLAGLSIIGAVLNIKKRRSGFAFYTVANVGWVVVDVYHGIYAQAALFVVFTGLSSWGWIEWGRKGWKGAGVPPVP</sequence>
<dbReference type="AlphaFoldDB" id="A0A6N9TQ42"/>
<dbReference type="EMBL" id="JAAGRR010000162">
    <property type="protein sequence ID" value="NDY43392.1"/>
    <property type="molecule type" value="Genomic_DNA"/>
</dbReference>
<keyword evidence="4 5" id="KW-0472">Membrane</keyword>
<dbReference type="GO" id="GO:0016020">
    <property type="term" value="C:membrane"/>
    <property type="evidence" value="ECO:0007669"/>
    <property type="project" value="UniProtKB-SubCell"/>
</dbReference>
<name>A0A6N9TQ42_DISTH</name>
<protein>
    <submittedName>
        <fullName evidence="6">Nicotinamide mononucleotide transporter</fullName>
    </submittedName>
</protein>
<evidence type="ECO:0000256" key="3">
    <source>
        <dbReference type="ARBA" id="ARBA00022989"/>
    </source>
</evidence>
<dbReference type="GO" id="GO:0034257">
    <property type="term" value="F:nicotinamide riboside transmembrane transporter activity"/>
    <property type="evidence" value="ECO:0007669"/>
    <property type="project" value="InterPro"/>
</dbReference>
<dbReference type="Proteomes" id="UP000469346">
    <property type="component" value="Unassembled WGS sequence"/>
</dbReference>
<evidence type="ECO:0000256" key="1">
    <source>
        <dbReference type="ARBA" id="ARBA00004141"/>
    </source>
</evidence>
<feature type="transmembrane region" description="Helical" evidence="5">
    <location>
        <begin position="12"/>
        <end position="29"/>
    </location>
</feature>
<proteinExistence type="predicted"/>
<evidence type="ECO:0000313" key="7">
    <source>
        <dbReference type="Proteomes" id="UP000469346"/>
    </source>
</evidence>
<comment type="caution">
    <text evidence="6">The sequence shown here is derived from an EMBL/GenBank/DDBJ whole genome shotgun (WGS) entry which is preliminary data.</text>
</comment>
<feature type="transmembrane region" description="Helical" evidence="5">
    <location>
        <begin position="36"/>
        <end position="53"/>
    </location>
</feature>
<dbReference type="InterPro" id="IPR006419">
    <property type="entry name" value="NMN_transpt_PnuC"/>
</dbReference>
<keyword evidence="7" id="KW-1185">Reference proteome</keyword>
<evidence type="ECO:0000256" key="4">
    <source>
        <dbReference type="ARBA" id="ARBA00023136"/>
    </source>
</evidence>